<feature type="transmembrane region" description="Helical" evidence="6">
    <location>
        <begin position="269"/>
        <end position="292"/>
    </location>
</feature>
<evidence type="ECO:0000256" key="7">
    <source>
        <dbReference type="SAM" id="SignalP"/>
    </source>
</evidence>
<keyword evidence="4 6" id="KW-0472">Membrane</keyword>
<evidence type="ECO:0000256" key="6">
    <source>
        <dbReference type="SAM" id="Phobius"/>
    </source>
</evidence>
<dbReference type="InterPro" id="IPR051694">
    <property type="entry name" value="Immunoregulatory_rcpt-like"/>
</dbReference>
<dbReference type="AlphaFoldDB" id="A0A4S2N006"/>
<gene>
    <name evidence="8" type="ORF">EX30DRAFT_370981</name>
</gene>
<name>A0A4S2N006_9PEZI</name>
<sequence>MFKIPDPQLSALKRNPRNMLVIYLLAVLVPAVQAITAYDPIIQYFVPYTAISTSFTRTYTVTKTATLTSIPSTVTPYSTSTSTNRWDLYFTWIKYHVSSEDVPTPWATLPSPTFNSDYPTYTVWYEQTVLTAPPYCSSTWTHTSSRNVNPPTEIRYQLKPTSTITSIVTRRSAGIELPTTTLTLILTPSAIVRGATSTPPIETPTASWRLSASCKSPAPAITGPGAVSTERASGSGLHGTSDIGGNRSGSGWGDRDVLWYGHRTKLKTFVIAICAIIGCLLLFGFVENYLWFRRMMIGKSALRLGTVSWVLISLWGICLIRKSRNRTPDQQKILRQRWNAMGGGEKWNLWWKWGFRWRYPEALLGKQDGPVPGVEDPPLNEVTYQPPPPPPPGAMDAGEKTAATSTTTNTTPAPVQSPYPPPQQQQTPSYGFPPPPPPPPSSSPPAADLGAQPAPSPYPYPYPYPAPDQNQYQYPPDQNQYQYPTAQGISVMPPMPQPAPYVPPVPPPPQQQ</sequence>
<evidence type="ECO:0000256" key="5">
    <source>
        <dbReference type="SAM" id="MobiDB-lite"/>
    </source>
</evidence>
<keyword evidence="9" id="KW-1185">Reference proteome</keyword>
<evidence type="ECO:0000256" key="1">
    <source>
        <dbReference type="ARBA" id="ARBA00004167"/>
    </source>
</evidence>
<feature type="compositionally biased region" description="Low complexity" evidence="5">
    <location>
        <begin position="467"/>
        <end position="484"/>
    </location>
</feature>
<dbReference type="GO" id="GO:0071944">
    <property type="term" value="C:cell periphery"/>
    <property type="evidence" value="ECO:0007669"/>
    <property type="project" value="UniProtKB-ARBA"/>
</dbReference>
<organism evidence="8 9">
    <name type="scientific">Ascodesmis nigricans</name>
    <dbReference type="NCBI Taxonomy" id="341454"/>
    <lineage>
        <taxon>Eukaryota</taxon>
        <taxon>Fungi</taxon>
        <taxon>Dikarya</taxon>
        <taxon>Ascomycota</taxon>
        <taxon>Pezizomycotina</taxon>
        <taxon>Pezizomycetes</taxon>
        <taxon>Pezizales</taxon>
        <taxon>Ascodesmidaceae</taxon>
        <taxon>Ascodesmis</taxon>
    </lineage>
</organism>
<feature type="compositionally biased region" description="Pro residues" evidence="5">
    <location>
        <begin position="454"/>
        <end position="466"/>
    </location>
</feature>
<dbReference type="GO" id="GO:0016020">
    <property type="term" value="C:membrane"/>
    <property type="evidence" value="ECO:0007669"/>
    <property type="project" value="UniProtKB-SubCell"/>
</dbReference>
<comment type="subcellular location">
    <subcellularLocation>
        <location evidence="1">Membrane</location>
        <topology evidence="1">Single-pass membrane protein</topology>
    </subcellularLocation>
</comment>
<feature type="region of interest" description="Disordered" evidence="5">
    <location>
        <begin position="368"/>
        <end position="512"/>
    </location>
</feature>
<feature type="compositionally biased region" description="Low complexity" evidence="5">
    <location>
        <begin position="401"/>
        <end position="414"/>
    </location>
</feature>
<feature type="region of interest" description="Disordered" evidence="5">
    <location>
        <begin position="225"/>
        <end position="247"/>
    </location>
</feature>
<proteinExistence type="predicted"/>
<feature type="transmembrane region" description="Helical" evidence="6">
    <location>
        <begin position="304"/>
        <end position="322"/>
    </location>
</feature>
<reference evidence="8 9" key="1">
    <citation type="submission" date="2019-04" db="EMBL/GenBank/DDBJ databases">
        <title>Comparative genomics and transcriptomics to analyze fruiting body development in filamentous ascomycetes.</title>
        <authorList>
            <consortium name="DOE Joint Genome Institute"/>
            <person name="Lutkenhaus R."/>
            <person name="Traeger S."/>
            <person name="Breuer J."/>
            <person name="Kuo A."/>
            <person name="Lipzen A."/>
            <person name="Pangilinan J."/>
            <person name="Dilworth D."/>
            <person name="Sandor L."/>
            <person name="Poggeler S."/>
            <person name="Barry K."/>
            <person name="Grigoriev I.V."/>
            <person name="Nowrousian M."/>
        </authorList>
    </citation>
    <scope>NUCLEOTIDE SEQUENCE [LARGE SCALE GENOMIC DNA]</scope>
    <source>
        <strain evidence="8 9">CBS 389.68</strain>
    </source>
</reference>
<feature type="compositionally biased region" description="Pro residues" evidence="5">
    <location>
        <begin position="493"/>
        <end position="512"/>
    </location>
</feature>
<dbReference type="OrthoDB" id="3795566at2759"/>
<keyword evidence="7" id="KW-0732">Signal</keyword>
<keyword evidence="3 6" id="KW-1133">Transmembrane helix</keyword>
<dbReference type="Proteomes" id="UP000298138">
    <property type="component" value="Unassembled WGS sequence"/>
</dbReference>
<dbReference type="PANTHER" id="PTHR15549">
    <property type="entry name" value="PAIRED IMMUNOGLOBULIN-LIKE TYPE 2 RECEPTOR"/>
    <property type="match status" value="1"/>
</dbReference>
<feature type="compositionally biased region" description="Pro residues" evidence="5">
    <location>
        <begin position="431"/>
        <end position="443"/>
    </location>
</feature>
<evidence type="ECO:0008006" key="10">
    <source>
        <dbReference type="Google" id="ProtNLM"/>
    </source>
</evidence>
<dbReference type="InParanoid" id="A0A4S2N006"/>
<accession>A0A4S2N006</accession>
<keyword evidence="2 6" id="KW-0812">Transmembrane</keyword>
<evidence type="ECO:0000256" key="2">
    <source>
        <dbReference type="ARBA" id="ARBA00022692"/>
    </source>
</evidence>
<evidence type="ECO:0000313" key="8">
    <source>
        <dbReference type="EMBL" id="TGZ82327.1"/>
    </source>
</evidence>
<dbReference type="EMBL" id="ML220116">
    <property type="protein sequence ID" value="TGZ82327.1"/>
    <property type="molecule type" value="Genomic_DNA"/>
</dbReference>
<evidence type="ECO:0000313" key="9">
    <source>
        <dbReference type="Proteomes" id="UP000298138"/>
    </source>
</evidence>
<evidence type="ECO:0000256" key="3">
    <source>
        <dbReference type="ARBA" id="ARBA00022989"/>
    </source>
</evidence>
<feature type="signal peptide" evidence="7">
    <location>
        <begin position="1"/>
        <end position="34"/>
    </location>
</feature>
<dbReference type="STRING" id="341454.A0A4S2N006"/>
<feature type="chain" id="PRO_5020323042" description="Mid2 domain-containing protein" evidence="7">
    <location>
        <begin position="35"/>
        <end position="512"/>
    </location>
</feature>
<protein>
    <recommendedName>
        <fullName evidence="10">Mid2 domain-containing protein</fullName>
    </recommendedName>
</protein>
<evidence type="ECO:0000256" key="4">
    <source>
        <dbReference type="ARBA" id="ARBA00023136"/>
    </source>
</evidence>